<dbReference type="AlphaFoldDB" id="A0A0L0G3D0"/>
<comment type="subcellular location">
    <subcellularLocation>
        <location evidence="1">Nucleus</location>
    </subcellularLocation>
</comment>
<keyword evidence="3" id="KW-0804">Transcription</keyword>
<dbReference type="GO" id="GO:0006366">
    <property type="term" value="P:transcription by RNA polymerase II"/>
    <property type="evidence" value="ECO:0007669"/>
    <property type="project" value="InterPro"/>
</dbReference>
<dbReference type="RefSeq" id="XP_014157514.1">
    <property type="nucleotide sequence ID" value="XM_014302039.1"/>
</dbReference>
<dbReference type="EMBL" id="KQ241820">
    <property type="protein sequence ID" value="KNC83612.1"/>
    <property type="molecule type" value="Genomic_DNA"/>
</dbReference>
<dbReference type="PANTHER" id="PTHR11380:SF5">
    <property type="entry name" value="TRANSCRIPTION INITIATION FACTOR TFIID SUBUNIT 13"/>
    <property type="match status" value="1"/>
</dbReference>
<evidence type="ECO:0000256" key="1">
    <source>
        <dbReference type="ARBA" id="ARBA00004123"/>
    </source>
</evidence>
<keyword evidence="2" id="KW-0805">Transcription regulation</keyword>
<evidence type="ECO:0000256" key="4">
    <source>
        <dbReference type="ARBA" id="ARBA00023242"/>
    </source>
</evidence>
<gene>
    <name evidence="5" type="ORF">SARC_04147</name>
</gene>
<sequence>MSEIDGIPVVSVTGVKRSAPVIDRKELDAMMKSGETAPKRKRIFMKEGMCRLSEALEISKTGKVRTEDLCMVISKDPKKLGRVQELLVMADEIKKARKNFEDVIDGDDVDE</sequence>
<dbReference type="OrthoDB" id="10266074at2759"/>
<proteinExistence type="predicted"/>
<dbReference type="GeneID" id="25904651"/>
<keyword evidence="4" id="KW-0539">Nucleus</keyword>
<evidence type="ECO:0000256" key="3">
    <source>
        <dbReference type="ARBA" id="ARBA00023163"/>
    </source>
</evidence>
<keyword evidence="6" id="KW-1185">Reference proteome</keyword>
<protein>
    <submittedName>
        <fullName evidence="5">Uncharacterized protein</fullName>
    </submittedName>
</protein>
<reference evidence="5 6" key="1">
    <citation type="submission" date="2011-02" db="EMBL/GenBank/DDBJ databases">
        <title>The Genome Sequence of Sphaeroforma arctica JP610.</title>
        <authorList>
            <consortium name="The Broad Institute Genome Sequencing Platform"/>
            <person name="Russ C."/>
            <person name="Cuomo C."/>
            <person name="Young S.K."/>
            <person name="Zeng Q."/>
            <person name="Gargeya S."/>
            <person name="Alvarado L."/>
            <person name="Berlin A."/>
            <person name="Chapman S.B."/>
            <person name="Chen Z."/>
            <person name="Freedman E."/>
            <person name="Gellesch M."/>
            <person name="Goldberg J."/>
            <person name="Griggs A."/>
            <person name="Gujja S."/>
            <person name="Heilman E."/>
            <person name="Heiman D."/>
            <person name="Howarth C."/>
            <person name="Mehta T."/>
            <person name="Neiman D."/>
            <person name="Pearson M."/>
            <person name="Roberts A."/>
            <person name="Saif S."/>
            <person name="Shea T."/>
            <person name="Shenoy N."/>
            <person name="Sisk P."/>
            <person name="Stolte C."/>
            <person name="Sykes S."/>
            <person name="White J."/>
            <person name="Yandava C."/>
            <person name="Burger G."/>
            <person name="Gray M.W."/>
            <person name="Holland P.W.H."/>
            <person name="King N."/>
            <person name="Lang F.B.F."/>
            <person name="Roger A.J."/>
            <person name="Ruiz-Trillo I."/>
            <person name="Haas B."/>
            <person name="Nusbaum C."/>
            <person name="Birren B."/>
        </authorList>
    </citation>
    <scope>NUCLEOTIDE SEQUENCE [LARGE SCALE GENOMIC DNA]</scope>
    <source>
        <strain evidence="5 6">JP610</strain>
    </source>
</reference>
<evidence type="ECO:0000313" key="6">
    <source>
        <dbReference type="Proteomes" id="UP000054560"/>
    </source>
</evidence>
<accession>A0A0L0G3D0</accession>
<dbReference type="STRING" id="667725.A0A0L0G3D0"/>
<dbReference type="Pfam" id="PF02269">
    <property type="entry name" value="TFIID-18kDa"/>
    <property type="match status" value="1"/>
</dbReference>
<evidence type="ECO:0000256" key="2">
    <source>
        <dbReference type="ARBA" id="ARBA00023015"/>
    </source>
</evidence>
<name>A0A0L0G3D0_9EUKA</name>
<dbReference type="PANTHER" id="PTHR11380">
    <property type="entry name" value="TRANSCRIPTION INITIATION FACTOR TFIID/SUPT3-RELATED"/>
    <property type="match status" value="1"/>
</dbReference>
<organism evidence="5 6">
    <name type="scientific">Sphaeroforma arctica JP610</name>
    <dbReference type="NCBI Taxonomy" id="667725"/>
    <lineage>
        <taxon>Eukaryota</taxon>
        <taxon>Ichthyosporea</taxon>
        <taxon>Ichthyophonida</taxon>
        <taxon>Sphaeroforma</taxon>
    </lineage>
</organism>
<dbReference type="InterPro" id="IPR003195">
    <property type="entry name" value="TFIID_TAF13"/>
</dbReference>
<dbReference type="Proteomes" id="UP000054560">
    <property type="component" value="Unassembled WGS sequence"/>
</dbReference>
<evidence type="ECO:0000313" key="5">
    <source>
        <dbReference type="EMBL" id="KNC83612.1"/>
    </source>
</evidence>
<dbReference type="GO" id="GO:0005634">
    <property type="term" value="C:nucleus"/>
    <property type="evidence" value="ECO:0007669"/>
    <property type="project" value="UniProtKB-SubCell"/>
</dbReference>